<reference evidence="3" key="2">
    <citation type="submission" date="2023-05" db="EMBL/GenBank/DDBJ databases">
        <authorList>
            <person name="Schelkunov M.I."/>
        </authorList>
    </citation>
    <scope>NUCLEOTIDE SEQUENCE</scope>
    <source>
        <strain evidence="3">Hsosn_3</strain>
        <tissue evidence="3">Leaf</tissue>
    </source>
</reference>
<dbReference type="InterPro" id="IPR049163">
    <property type="entry name" value="Pif1-like_2B_dom"/>
</dbReference>
<reference evidence="3" key="1">
    <citation type="submission" date="2023-02" db="EMBL/GenBank/DDBJ databases">
        <title>Genome of toxic invasive species Heracleum sosnowskyi carries increased number of genes despite the absence of recent whole-genome duplications.</title>
        <authorList>
            <person name="Schelkunov M."/>
            <person name="Shtratnikova V."/>
            <person name="Makarenko M."/>
            <person name="Klepikova A."/>
            <person name="Omelchenko D."/>
            <person name="Novikova G."/>
            <person name="Obukhova E."/>
            <person name="Bogdanov V."/>
            <person name="Penin A."/>
            <person name="Logacheva M."/>
        </authorList>
    </citation>
    <scope>NUCLEOTIDE SEQUENCE</scope>
    <source>
        <strain evidence="3">Hsosn_3</strain>
        <tissue evidence="3">Leaf</tissue>
    </source>
</reference>
<dbReference type="CDD" id="cd18809">
    <property type="entry name" value="SF1_C_RecD"/>
    <property type="match status" value="1"/>
</dbReference>
<evidence type="ECO:0000256" key="1">
    <source>
        <dbReference type="SAM" id="Coils"/>
    </source>
</evidence>
<evidence type="ECO:0000259" key="2">
    <source>
        <dbReference type="Pfam" id="PF21530"/>
    </source>
</evidence>
<dbReference type="Gene3D" id="3.40.50.300">
    <property type="entry name" value="P-loop containing nucleotide triphosphate hydrolases"/>
    <property type="match status" value="1"/>
</dbReference>
<keyword evidence="3" id="KW-0378">Hydrolase</keyword>
<feature type="domain" description="DNA helicase Pif1-like 2B" evidence="2">
    <location>
        <begin position="269"/>
        <end position="314"/>
    </location>
</feature>
<keyword evidence="1" id="KW-0175">Coiled coil</keyword>
<protein>
    <submittedName>
        <fullName evidence="3">ATP-dependent DNA helicase</fullName>
    </submittedName>
</protein>
<keyword evidence="3" id="KW-0347">Helicase</keyword>
<keyword evidence="3" id="KW-0547">Nucleotide-binding</keyword>
<dbReference type="InterPro" id="IPR027417">
    <property type="entry name" value="P-loop_NTPase"/>
</dbReference>
<dbReference type="Proteomes" id="UP001237642">
    <property type="component" value="Unassembled WGS sequence"/>
</dbReference>
<keyword evidence="4" id="KW-1185">Reference proteome</keyword>
<dbReference type="GO" id="GO:0004386">
    <property type="term" value="F:helicase activity"/>
    <property type="evidence" value="ECO:0007669"/>
    <property type="project" value="UniProtKB-KW"/>
</dbReference>
<dbReference type="EMBL" id="JAUIZM010000005">
    <property type="protein sequence ID" value="KAK1382028.1"/>
    <property type="molecule type" value="Genomic_DNA"/>
</dbReference>
<dbReference type="Pfam" id="PF21530">
    <property type="entry name" value="Pif1_2B_dom"/>
    <property type="match status" value="1"/>
</dbReference>
<name>A0AAD8IB98_9APIA</name>
<feature type="coiled-coil region" evidence="1">
    <location>
        <begin position="112"/>
        <end position="139"/>
    </location>
</feature>
<gene>
    <name evidence="3" type="ORF">POM88_019763</name>
</gene>
<dbReference type="PANTHER" id="PTHR10492">
    <property type="match status" value="1"/>
</dbReference>
<organism evidence="3 4">
    <name type="scientific">Heracleum sosnowskyi</name>
    <dbReference type="NCBI Taxonomy" id="360622"/>
    <lineage>
        <taxon>Eukaryota</taxon>
        <taxon>Viridiplantae</taxon>
        <taxon>Streptophyta</taxon>
        <taxon>Embryophyta</taxon>
        <taxon>Tracheophyta</taxon>
        <taxon>Spermatophyta</taxon>
        <taxon>Magnoliopsida</taxon>
        <taxon>eudicotyledons</taxon>
        <taxon>Gunneridae</taxon>
        <taxon>Pentapetalae</taxon>
        <taxon>asterids</taxon>
        <taxon>campanulids</taxon>
        <taxon>Apiales</taxon>
        <taxon>Apiaceae</taxon>
        <taxon>Apioideae</taxon>
        <taxon>apioid superclade</taxon>
        <taxon>Tordylieae</taxon>
        <taxon>Tordyliinae</taxon>
        <taxon>Heracleum</taxon>
    </lineage>
</organism>
<evidence type="ECO:0000313" key="3">
    <source>
        <dbReference type="EMBL" id="KAK1382028.1"/>
    </source>
</evidence>
<comment type="caution">
    <text evidence="3">The sequence shown here is derived from an EMBL/GenBank/DDBJ whole genome shotgun (WGS) entry which is preliminary data.</text>
</comment>
<evidence type="ECO:0000313" key="4">
    <source>
        <dbReference type="Proteomes" id="UP001237642"/>
    </source>
</evidence>
<dbReference type="AlphaFoldDB" id="A0AAD8IB98"/>
<keyword evidence="3" id="KW-0067">ATP-binding</keyword>
<accession>A0AAD8IB98</accession>
<sequence length="435" mass="49841">MCWSYVCDRVSEKRSPCMNKCKCICHFPKKYCDRTVFDESGFPIYMRRRQNISRRNMTKDDKLILNDKQVQFYALSEIDDLLRSIGRSLKNYPQLPQPPSTYLHQGSNNLIIEETSYNMTQMEIEYNQLLENCNEEQNMRLNKGHSQQEREDIEKFANWVLAVGDGKVHPPADANKDDILIPTEFCDLNNLNSVENMISSTYPDLINKCHEPKYLSQRAILTPTNATVNQLNSLIVEKIPGESVRYYSLDSAEDFGGTDDDLNSAFPIEYLNSINIPGLPSHELKLKIGVVVMLMRNLNQTLGLCNGTRMIVTKCLKHCVECEVICGSFVGTRHFIPRMELCPSDTKMSFKLVRKQMPLQICYAMTINKAQGQSLENVGLYLPKSVFTHGQFYVAISRVTSPKGLKIFIDDEDGQPSNITQNVVYKEIFYALPRF</sequence>
<dbReference type="SUPFAM" id="SSF52540">
    <property type="entry name" value="P-loop containing nucleoside triphosphate hydrolases"/>
    <property type="match status" value="1"/>
</dbReference>
<dbReference type="PANTHER" id="PTHR10492:SF57">
    <property type="entry name" value="ATP-DEPENDENT DNA HELICASE"/>
    <property type="match status" value="1"/>
</dbReference>
<proteinExistence type="predicted"/>